<dbReference type="WBParaSite" id="PDA_v2.g13864.t1">
    <property type="protein sequence ID" value="PDA_v2.g13864.t1"/>
    <property type="gene ID" value="PDA_v2.g13864"/>
</dbReference>
<keyword evidence="2" id="KW-1185">Reference proteome</keyword>
<evidence type="ECO:0000313" key="3">
    <source>
        <dbReference type="WBParaSite" id="PDA_v2.g13864.t1"/>
    </source>
</evidence>
<dbReference type="Proteomes" id="UP000887578">
    <property type="component" value="Unplaced"/>
</dbReference>
<dbReference type="AlphaFoldDB" id="A0A914PEE3"/>
<evidence type="ECO:0000256" key="1">
    <source>
        <dbReference type="SAM" id="MobiDB-lite"/>
    </source>
</evidence>
<feature type="compositionally biased region" description="Basic residues" evidence="1">
    <location>
        <begin position="95"/>
        <end position="109"/>
    </location>
</feature>
<feature type="compositionally biased region" description="Low complexity" evidence="1">
    <location>
        <begin position="50"/>
        <end position="61"/>
    </location>
</feature>
<proteinExistence type="predicted"/>
<accession>A0A914PEE3</accession>
<reference evidence="3" key="1">
    <citation type="submission" date="2022-11" db="UniProtKB">
        <authorList>
            <consortium name="WormBaseParasite"/>
        </authorList>
    </citation>
    <scope>IDENTIFICATION</scope>
</reference>
<organism evidence="2 3">
    <name type="scientific">Panagrolaimus davidi</name>
    <dbReference type="NCBI Taxonomy" id="227884"/>
    <lineage>
        <taxon>Eukaryota</taxon>
        <taxon>Metazoa</taxon>
        <taxon>Ecdysozoa</taxon>
        <taxon>Nematoda</taxon>
        <taxon>Chromadorea</taxon>
        <taxon>Rhabditida</taxon>
        <taxon>Tylenchina</taxon>
        <taxon>Panagrolaimomorpha</taxon>
        <taxon>Panagrolaimoidea</taxon>
        <taxon>Panagrolaimidae</taxon>
        <taxon>Panagrolaimus</taxon>
    </lineage>
</organism>
<name>A0A914PEE3_9BILA</name>
<feature type="region of interest" description="Disordered" evidence="1">
    <location>
        <begin position="1"/>
        <end position="69"/>
    </location>
</feature>
<feature type="compositionally biased region" description="Polar residues" evidence="1">
    <location>
        <begin position="37"/>
        <end position="49"/>
    </location>
</feature>
<evidence type="ECO:0000313" key="2">
    <source>
        <dbReference type="Proteomes" id="UP000887578"/>
    </source>
</evidence>
<feature type="region of interest" description="Disordered" evidence="1">
    <location>
        <begin position="90"/>
        <end position="109"/>
    </location>
</feature>
<sequence length="109" mass="11634">MAPLNPATTTTSTSDSESDKSNIKKGGILTPIEQPLSLGNQSRLSESAVSTSTTTTTSSSSDGPSGFAKGAKKMLFDRYLAEGNIVNNMLADVHKKSKKEKKQKKEKKN</sequence>
<protein>
    <submittedName>
        <fullName evidence="3">Uncharacterized protein</fullName>
    </submittedName>
</protein>